<protein>
    <submittedName>
        <fullName evidence="1">Uncharacterized protein</fullName>
    </submittedName>
</protein>
<evidence type="ECO:0000313" key="1">
    <source>
        <dbReference type="EMBL" id="KAJ7371638.1"/>
    </source>
</evidence>
<sequence>MSAVTAVPSGISSIAGPSGIWPRAALPIISNYAVTLNQKNSLSASGIAQEHQRLFNYRSSGANTSKKGKQFVCMAKWDSPKPPTNIKERMQLANAGLEDSSIQFELHHGSLQCHEKIIETFPKLGTTGYEFLLYQRGVKFII</sequence>
<evidence type="ECO:0000313" key="2">
    <source>
        <dbReference type="Proteomes" id="UP001163046"/>
    </source>
</evidence>
<dbReference type="EMBL" id="MU826844">
    <property type="protein sequence ID" value="KAJ7371638.1"/>
    <property type="molecule type" value="Genomic_DNA"/>
</dbReference>
<proteinExistence type="predicted"/>
<accession>A0A9X0CRK4</accession>
<comment type="caution">
    <text evidence="1">The sequence shown here is derived from an EMBL/GenBank/DDBJ whole genome shotgun (WGS) entry which is preliminary data.</text>
</comment>
<gene>
    <name evidence="1" type="ORF">OS493_024317</name>
</gene>
<organism evidence="1 2">
    <name type="scientific">Desmophyllum pertusum</name>
    <dbReference type="NCBI Taxonomy" id="174260"/>
    <lineage>
        <taxon>Eukaryota</taxon>
        <taxon>Metazoa</taxon>
        <taxon>Cnidaria</taxon>
        <taxon>Anthozoa</taxon>
        <taxon>Hexacorallia</taxon>
        <taxon>Scleractinia</taxon>
        <taxon>Caryophylliina</taxon>
        <taxon>Caryophylliidae</taxon>
        <taxon>Desmophyllum</taxon>
    </lineage>
</organism>
<keyword evidence="2" id="KW-1185">Reference proteome</keyword>
<dbReference type="AlphaFoldDB" id="A0A9X0CRK4"/>
<reference evidence="1" key="1">
    <citation type="submission" date="2023-01" db="EMBL/GenBank/DDBJ databases">
        <title>Genome assembly of the deep-sea coral Lophelia pertusa.</title>
        <authorList>
            <person name="Herrera S."/>
            <person name="Cordes E."/>
        </authorList>
    </citation>
    <scope>NUCLEOTIDE SEQUENCE</scope>
    <source>
        <strain evidence="1">USNM1676648</strain>
        <tissue evidence="1">Polyp</tissue>
    </source>
</reference>
<name>A0A9X0CRK4_9CNID</name>
<dbReference type="Proteomes" id="UP001163046">
    <property type="component" value="Unassembled WGS sequence"/>
</dbReference>
<dbReference type="OrthoDB" id="6042350at2759"/>